<accession>A0A3M2LKX2</accession>
<sequence>MLIGTNVTGVGSTLDAVVSEVRAAWTARLDSVYFSQLRGWDPLTLAALAGREVPDVALGTAVVLTYPIHPLALAAQALTAQAATGGRRLTLGIGPGHREIIEGAYGLSYERPARHVRAYLEILGPLLRGETVDHRGESLSATGSLEAPGAGAPSVLLAALGPVMLRIAGELADGTVTTWAGPDLIAERIAPGVREAARAAGRPAPRVVAVVVGAVTSRPDQLRQEMATAFGAAGGLASYRRVLDLQHLSGPQDAAVLGDEATLADEIARFAAAGVTELVFSAVGDEDERRRTLDLLTELRAAAPDGGSAHRS</sequence>
<reference evidence="3 4" key="1">
    <citation type="submission" date="2018-10" db="EMBL/GenBank/DDBJ databases">
        <title>Isolation, diversity and antifungal activity of actinobacteria from wheat.</title>
        <authorList>
            <person name="Han C."/>
        </authorList>
    </citation>
    <scope>NUCLEOTIDE SEQUENCE [LARGE SCALE GENOMIC DNA]</scope>
    <source>
        <strain evidence="3 4">NEAU-YY642</strain>
    </source>
</reference>
<protein>
    <submittedName>
        <fullName evidence="3">TIGR03564 family F420-dependent LLM class oxidoreductase</fullName>
        <ecNumber evidence="3">1.-.-.-</ecNumber>
    </submittedName>
</protein>
<dbReference type="EC" id="1.-.-.-" evidence="3"/>
<dbReference type="EMBL" id="RFFJ01000121">
    <property type="protein sequence ID" value="RMI37163.1"/>
    <property type="molecule type" value="Genomic_DNA"/>
</dbReference>
<keyword evidence="4" id="KW-1185">Reference proteome</keyword>
<dbReference type="NCBIfam" id="TIGR03564">
    <property type="entry name" value="F420_MSMEG_4879"/>
    <property type="match status" value="1"/>
</dbReference>
<evidence type="ECO:0000313" key="3">
    <source>
        <dbReference type="EMBL" id="RMI37163.1"/>
    </source>
</evidence>
<dbReference type="Gene3D" id="3.20.20.30">
    <property type="entry name" value="Luciferase-like domain"/>
    <property type="match status" value="1"/>
</dbReference>
<dbReference type="PANTHER" id="PTHR43244">
    <property type="match status" value="1"/>
</dbReference>
<evidence type="ECO:0000256" key="1">
    <source>
        <dbReference type="ARBA" id="ARBA00023002"/>
    </source>
</evidence>
<dbReference type="InterPro" id="IPR050564">
    <property type="entry name" value="F420-G6PD/mer"/>
</dbReference>
<dbReference type="CDD" id="cd01097">
    <property type="entry name" value="Tetrahydromethanopterin_reductase"/>
    <property type="match status" value="1"/>
</dbReference>
<dbReference type="SUPFAM" id="SSF51679">
    <property type="entry name" value="Bacterial luciferase-like"/>
    <property type="match status" value="1"/>
</dbReference>
<dbReference type="GO" id="GO:0016705">
    <property type="term" value="F:oxidoreductase activity, acting on paired donors, with incorporation or reduction of molecular oxygen"/>
    <property type="evidence" value="ECO:0007669"/>
    <property type="project" value="InterPro"/>
</dbReference>
<dbReference type="Proteomes" id="UP000278673">
    <property type="component" value="Unassembled WGS sequence"/>
</dbReference>
<evidence type="ECO:0000259" key="2">
    <source>
        <dbReference type="Pfam" id="PF00296"/>
    </source>
</evidence>
<keyword evidence="1 3" id="KW-0560">Oxidoreductase</keyword>
<feature type="domain" description="Luciferase-like" evidence="2">
    <location>
        <begin position="13"/>
        <end position="276"/>
    </location>
</feature>
<organism evidence="3 4">
    <name type="scientific">Streptomyces triticirhizae</name>
    <dbReference type="NCBI Taxonomy" id="2483353"/>
    <lineage>
        <taxon>Bacteria</taxon>
        <taxon>Bacillati</taxon>
        <taxon>Actinomycetota</taxon>
        <taxon>Actinomycetes</taxon>
        <taxon>Kitasatosporales</taxon>
        <taxon>Streptomycetaceae</taxon>
        <taxon>Streptomyces</taxon>
    </lineage>
</organism>
<dbReference type="RefSeq" id="WP_122185242.1">
    <property type="nucleotide sequence ID" value="NZ_RFFJ01000121.1"/>
</dbReference>
<name>A0A3M2LKX2_9ACTN</name>
<dbReference type="AlphaFoldDB" id="A0A3M2LKX2"/>
<dbReference type="InterPro" id="IPR036661">
    <property type="entry name" value="Luciferase-like_sf"/>
</dbReference>
<gene>
    <name evidence="3" type="ORF">EBN88_19765</name>
</gene>
<evidence type="ECO:0000313" key="4">
    <source>
        <dbReference type="Proteomes" id="UP000278673"/>
    </source>
</evidence>
<dbReference type="PANTHER" id="PTHR43244:SF1">
    <property type="entry name" value="5,10-METHYLENETETRAHYDROMETHANOPTERIN REDUCTASE"/>
    <property type="match status" value="1"/>
</dbReference>
<dbReference type="InterPro" id="IPR011251">
    <property type="entry name" value="Luciferase-like_dom"/>
</dbReference>
<dbReference type="Pfam" id="PF00296">
    <property type="entry name" value="Bac_luciferase"/>
    <property type="match status" value="1"/>
</dbReference>
<comment type="caution">
    <text evidence="3">The sequence shown here is derived from an EMBL/GenBank/DDBJ whole genome shotgun (WGS) entry which is preliminary data.</text>
</comment>
<proteinExistence type="predicted"/>
<dbReference type="InterPro" id="IPR019910">
    <property type="entry name" value="Lucif-like_OxRdtase_MSMEG_4879"/>
</dbReference>